<gene>
    <name evidence="2" type="ORF">E2C01_048044</name>
</gene>
<dbReference type="AlphaFoldDB" id="A0A5B7G9J6"/>
<protein>
    <submittedName>
        <fullName evidence="2">Uncharacterized protein</fullName>
    </submittedName>
</protein>
<feature type="region of interest" description="Disordered" evidence="1">
    <location>
        <begin position="32"/>
        <end position="64"/>
    </location>
</feature>
<organism evidence="2 3">
    <name type="scientific">Portunus trituberculatus</name>
    <name type="common">Swimming crab</name>
    <name type="synonym">Neptunus trituberculatus</name>
    <dbReference type="NCBI Taxonomy" id="210409"/>
    <lineage>
        <taxon>Eukaryota</taxon>
        <taxon>Metazoa</taxon>
        <taxon>Ecdysozoa</taxon>
        <taxon>Arthropoda</taxon>
        <taxon>Crustacea</taxon>
        <taxon>Multicrustacea</taxon>
        <taxon>Malacostraca</taxon>
        <taxon>Eumalacostraca</taxon>
        <taxon>Eucarida</taxon>
        <taxon>Decapoda</taxon>
        <taxon>Pleocyemata</taxon>
        <taxon>Brachyura</taxon>
        <taxon>Eubrachyura</taxon>
        <taxon>Portunoidea</taxon>
        <taxon>Portunidae</taxon>
        <taxon>Portuninae</taxon>
        <taxon>Portunus</taxon>
    </lineage>
</organism>
<comment type="caution">
    <text evidence="2">The sequence shown here is derived from an EMBL/GenBank/DDBJ whole genome shotgun (WGS) entry which is preliminary data.</text>
</comment>
<reference evidence="2 3" key="1">
    <citation type="submission" date="2019-05" db="EMBL/GenBank/DDBJ databases">
        <title>Another draft genome of Portunus trituberculatus and its Hox gene families provides insights of decapod evolution.</title>
        <authorList>
            <person name="Jeong J.-H."/>
            <person name="Song I."/>
            <person name="Kim S."/>
            <person name="Choi T."/>
            <person name="Kim D."/>
            <person name="Ryu S."/>
            <person name="Kim W."/>
        </authorList>
    </citation>
    <scope>NUCLEOTIDE SEQUENCE [LARGE SCALE GENOMIC DNA]</scope>
    <source>
        <tissue evidence="2">Muscle</tissue>
    </source>
</reference>
<feature type="compositionally biased region" description="Basic and acidic residues" evidence="1">
    <location>
        <begin position="32"/>
        <end position="42"/>
    </location>
</feature>
<keyword evidence="3" id="KW-1185">Reference proteome</keyword>
<name>A0A5B7G9J6_PORTR</name>
<dbReference type="Proteomes" id="UP000324222">
    <property type="component" value="Unassembled WGS sequence"/>
</dbReference>
<proteinExistence type="predicted"/>
<dbReference type="EMBL" id="VSRR010012133">
    <property type="protein sequence ID" value="MPC54137.1"/>
    <property type="molecule type" value="Genomic_DNA"/>
</dbReference>
<evidence type="ECO:0000256" key="1">
    <source>
        <dbReference type="SAM" id="MobiDB-lite"/>
    </source>
</evidence>
<sequence>MKVCLVEIRLSAGKARYSALIYSAAATHKETYTRSSRAEAAKDRRHAKPSHATSRLNRRYRDEV</sequence>
<accession>A0A5B7G9J6</accession>
<evidence type="ECO:0000313" key="3">
    <source>
        <dbReference type="Proteomes" id="UP000324222"/>
    </source>
</evidence>
<evidence type="ECO:0000313" key="2">
    <source>
        <dbReference type="EMBL" id="MPC54137.1"/>
    </source>
</evidence>